<dbReference type="AlphaFoldDB" id="A0AAD3P4P4"/>
<sequence length="67" mass="7574">MEILTGLNGPGWAGLLVPAKRENLTHSPRSLFLWNQLDLLFTRFSGFQSQKIHNLYGFTIVILVFVG</sequence>
<evidence type="ECO:0000313" key="1">
    <source>
        <dbReference type="EMBL" id="GMG99520.1"/>
    </source>
</evidence>
<dbReference type="Proteomes" id="UP001279734">
    <property type="component" value="Unassembled WGS sequence"/>
</dbReference>
<organism evidence="1 2">
    <name type="scientific">Nepenthes gracilis</name>
    <name type="common">Slender pitcher plant</name>
    <dbReference type="NCBI Taxonomy" id="150966"/>
    <lineage>
        <taxon>Eukaryota</taxon>
        <taxon>Viridiplantae</taxon>
        <taxon>Streptophyta</taxon>
        <taxon>Embryophyta</taxon>
        <taxon>Tracheophyta</taxon>
        <taxon>Spermatophyta</taxon>
        <taxon>Magnoliopsida</taxon>
        <taxon>eudicotyledons</taxon>
        <taxon>Gunneridae</taxon>
        <taxon>Pentapetalae</taxon>
        <taxon>Caryophyllales</taxon>
        <taxon>Nepenthaceae</taxon>
        <taxon>Nepenthes</taxon>
    </lineage>
</organism>
<comment type="caution">
    <text evidence="1">The sequence shown here is derived from an EMBL/GenBank/DDBJ whole genome shotgun (WGS) entry which is preliminary data.</text>
</comment>
<accession>A0AAD3P4P4</accession>
<keyword evidence="2" id="KW-1185">Reference proteome</keyword>
<gene>
    <name evidence="1" type="ORF">Nepgr_001360</name>
</gene>
<evidence type="ECO:0000313" key="2">
    <source>
        <dbReference type="Proteomes" id="UP001279734"/>
    </source>
</evidence>
<name>A0AAD3P4P4_NEPGR</name>
<dbReference type="EMBL" id="BSYO01000001">
    <property type="protein sequence ID" value="GMG99520.1"/>
    <property type="molecule type" value="Genomic_DNA"/>
</dbReference>
<protein>
    <submittedName>
        <fullName evidence="1">Uncharacterized protein</fullName>
    </submittedName>
</protein>
<proteinExistence type="predicted"/>
<reference evidence="1" key="1">
    <citation type="submission" date="2023-05" db="EMBL/GenBank/DDBJ databases">
        <title>Nepenthes gracilis genome sequencing.</title>
        <authorList>
            <person name="Fukushima K."/>
        </authorList>
    </citation>
    <scope>NUCLEOTIDE SEQUENCE</scope>
    <source>
        <strain evidence="1">SING2019-196</strain>
    </source>
</reference>